<dbReference type="AlphaFoldDB" id="A0A8C4R144"/>
<name>A0A8C4R144_EPTBU</name>
<sequence>MNRLICKKMCSEIYLVTDMSTSFAAKDGAGALDEDDFIRAFEDVSPVHVRSNVTTLRISQLILCCVENIKQITKERKVNTQMDK</sequence>
<organism evidence="1 2">
    <name type="scientific">Eptatretus burgeri</name>
    <name type="common">Inshore hagfish</name>
    <dbReference type="NCBI Taxonomy" id="7764"/>
    <lineage>
        <taxon>Eukaryota</taxon>
        <taxon>Metazoa</taxon>
        <taxon>Chordata</taxon>
        <taxon>Craniata</taxon>
        <taxon>Vertebrata</taxon>
        <taxon>Cyclostomata</taxon>
        <taxon>Myxini</taxon>
        <taxon>Myxiniformes</taxon>
        <taxon>Myxinidae</taxon>
        <taxon>Eptatretinae</taxon>
        <taxon>Eptatretus</taxon>
    </lineage>
</organism>
<reference evidence="1" key="1">
    <citation type="submission" date="2025-08" db="UniProtKB">
        <authorList>
            <consortium name="Ensembl"/>
        </authorList>
    </citation>
    <scope>IDENTIFICATION</scope>
</reference>
<dbReference type="Ensembl" id="ENSEBUT00000024266.1">
    <property type="protein sequence ID" value="ENSEBUP00000023690.1"/>
    <property type="gene ID" value="ENSEBUG00000014599.1"/>
</dbReference>
<evidence type="ECO:0000313" key="2">
    <source>
        <dbReference type="Proteomes" id="UP000694388"/>
    </source>
</evidence>
<evidence type="ECO:0000313" key="1">
    <source>
        <dbReference type="Ensembl" id="ENSEBUP00000023690.1"/>
    </source>
</evidence>
<keyword evidence="2" id="KW-1185">Reference proteome</keyword>
<proteinExistence type="predicted"/>
<protein>
    <submittedName>
        <fullName evidence="1">Uncharacterized protein</fullName>
    </submittedName>
</protein>
<reference evidence="1" key="2">
    <citation type="submission" date="2025-09" db="UniProtKB">
        <authorList>
            <consortium name="Ensembl"/>
        </authorList>
    </citation>
    <scope>IDENTIFICATION</scope>
</reference>
<accession>A0A8C4R144</accession>
<dbReference type="Proteomes" id="UP000694388">
    <property type="component" value="Unplaced"/>
</dbReference>